<dbReference type="GO" id="GO:0006508">
    <property type="term" value="P:proteolysis"/>
    <property type="evidence" value="ECO:0007669"/>
    <property type="project" value="UniProtKB-KW"/>
</dbReference>
<reference evidence="9 10" key="1">
    <citation type="submission" date="2017-02" db="EMBL/GenBank/DDBJ databases">
        <title>The new phylogeny of genus Mycobacterium.</title>
        <authorList>
            <person name="Tortoli E."/>
            <person name="Trovato A."/>
            <person name="Cirillo D.M."/>
        </authorList>
    </citation>
    <scope>NUCLEOTIDE SEQUENCE [LARGE SCALE GENOMIC DNA]</scope>
    <source>
        <strain evidence="9 10">DSM 44338</strain>
    </source>
</reference>
<dbReference type="RefSeq" id="WP_083126131.1">
    <property type="nucleotide sequence ID" value="NZ_MVIM01000006.1"/>
</dbReference>
<proteinExistence type="inferred from homology"/>
<evidence type="ECO:0000256" key="3">
    <source>
        <dbReference type="ARBA" id="ARBA00022801"/>
    </source>
</evidence>
<keyword evidence="1 6" id="KW-0645">Protease</keyword>
<evidence type="ECO:0000256" key="2">
    <source>
        <dbReference type="ARBA" id="ARBA00022723"/>
    </source>
</evidence>
<evidence type="ECO:0000313" key="9">
    <source>
        <dbReference type="EMBL" id="ORB65236.1"/>
    </source>
</evidence>
<dbReference type="InterPro" id="IPR001915">
    <property type="entry name" value="Peptidase_M48"/>
</dbReference>
<dbReference type="Pfam" id="PF01435">
    <property type="entry name" value="Peptidase_M48"/>
    <property type="match status" value="1"/>
</dbReference>
<dbReference type="GO" id="GO:0004222">
    <property type="term" value="F:metalloendopeptidase activity"/>
    <property type="evidence" value="ECO:0007669"/>
    <property type="project" value="InterPro"/>
</dbReference>
<keyword evidence="7" id="KW-1133">Transmembrane helix</keyword>
<evidence type="ECO:0000256" key="5">
    <source>
        <dbReference type="ARBA" id="ARBA00023049"/>
    </source>
</evidence>
<comment type="similarity">
    <text evidence="6">Belongs to the peptidase M48 family.</text>
</comment>
<dbReference type="AlphaFoldDB" id="A0A1X0JSE3"/>
<gene>
    <name evidence="9" type="ORF">BST47_14200</name>
</gene>
<dbReference type="Proteomes" id="UP000192411">
    <property type="component" value="Unassembled WGS sequence"/>
</dbReference>
<organism evidence="9 10">
    <name type="scientific">Mycolicibacterium tusciae</name>
    <dbReference type="NCBI Taxonomy" id="75922"/>
    <lineage>
        <taxon>Bacteria</taxon>
        <taxon>Bacillati</taxon>
        <taxon>Actinomycetota</taxon>
        <taxon>Actinomycetes</taxon>
        <taxon>Mycobacteriales</taxon>
        <taxon>Mycobacteriaceae</taxon>
        <taxon>Mycolicibacterium</taxon>
    </lineage>
</organism>
<feature type="transmembrane region" description="Helical" evidence="7">
    <location>
        <begin position="34"/>
        <end position="58"/>
    </location>
</feature>
<evidence type="ECO:0000313" key="10">
    <source>
        <dbReference type="Proteomes" id="UP000192411"/>
    </source>
</evidence>
<feature type="domain" description="Peptidase M48" evidence="8">
    <location>
        <begin position="134"/>
        <end position="238"/>
    </location>
</feature>
<keyword evidence="7" id="KW-0472">Membrane</keyword>
<dbReference type="EMBL" id="MVIM01000006">
    <property type="protein sequence ID" value="ORB65236.1"/>
    <property type="molecule type" value="Genomic_DNA"/>
</dbReference>
<dbReference type="OrthoDB" id="9785340at2"/>
<comment type="cofactor">
    <cofactor evidence="6">
        <name>Zn(2+)</name>
        <dbReference type="ChEBI" id="CHEBI:29105"/>
    </cofactor>
    <text evidence="6">Binds 1 zinc ion per subunit.</text>
</comment>
<keyword evidence="5 6" id="KW-0482">Metalloprotease</keyword>
<keyword evidence="10" id="KW-1185">Reference proteome</keyword>
<dbReference type="PANTHER" id="PTHR34978:SF3">
    <property type="entry name" value="SLR0241 PROTEIN"/>
    <property type="match status" value="1"/>
</dbReference>
<feature type="transmembrane region" description="Helical" evidence="7">
    <location>
        <begin position="284"/>
        <end position="305"/>
    </location>
</feature>
<keyword evidence="2" id="KW-0479">Metal-binding</keyword>
<keyword evidence="4 6" id="KW-0862">Zinc</keyword>
<dbReference type="InterPro" id="IPR052173">
    <property type="entry name" value="Beta-lactam_resp_regulator"/>
</dbReference>
<accession>A0A1X0JSE3</accession>
<dbReference type="Gene3D" id="3.30.2010.10">
    <property type="entry name" value="Metalloproteases ('zincins'), catalytic domain"/>
    <property type="match status" value="1"/>
</dbReference>
<evidence type="ECO:0000256" key="1">
    <source>
        <dbReference type="ARBA" id="ARBA00022670"/>
    </source>
</evidence>
<evidence type="ECO:0000259" key="8">
    <source>
        <dbReference type="Pfam" id="PF01435"/>
    </source>
</evidence>
<evidence type="ECO:0000256" key="4">
    <source>
        <dbReference type="ARBA" id="ARBA00022833"/>
    </source>
</evidence>
<feature type="transmembrane region" description="Helical" evidence="7">
    <location>
        <begin position="93"/>
        <end position="111"/>
    </location>
</feature>
<evidence type="ECO:0000256" key="7">
    <source>
        <dbReference type="SAM" id="Phobius"/>
    </source>
</evidence>
<dbReference type="CDD" id="cd07326">
    <property type="entry name" value="M56_BlaR1_MecR1_like"/>
    <property type="match status" value="1"/>
</dbReference>
<dbReference type="GO" id="GO:0046872">
    <property type="term" value="F:metal ion binding"/>
    <property type="evidence" value="ECO:0007669"/>
    <property type="project" value="UniProtKB-KW"/>
</dbReference>
<sequence>MSVAACLLLYSFVVCVVGPPILRRLTREGHAPRYGVAAWLTAIGSVLISWLMAAVLIVGDLVTGGEHSNGVVASCLAVLCDVLTGYAGRIPQVLLLAAAAAGVIAASLAGARIARALARLRAGALEHADGVRLVGRPVGQDVFVIDASERAAYCVSGRPPVIVVTTGALAALDDDQLGAVLAHERAHLAGRHHQVIAALRSLAVVFPKLSLMTQGATEVSRILEMCADDAAARRFGHRALLLGLMSLAGAAPAGSLGAADVAVLSRAERLAVPATPPTQIRARAALTSASTLMAGGPLLILALMASGTLMCG</sequence>
<protein>
    <submittedName>
        <fullName evidence="9">Peptidase M48</fullName>
    </submittedName>
</protein>
<name>A0A1X0JSE3_9MYCO</name>
<dbReference type="STRING" id="75922.BST47_14200"/>
<keyword evidence="7" id="KW-0812">Transmembrane</keyword>
<dbReference type="PANTHER" id="PTHR34978">
    <property type="entry name" value="POSSIBLE SENSOR-TRANSDUCER PROTEIN BLAR"/>
    <property type="match status" value="1"/>
</dbReference>
<comment type="caution">
    <text evidence="9">The sequence shown here is derived from an EMBL/GenBank/DDBJ whole genome shotgun (WGS) entry which is preliminary data.</text>
</comment>
<keyword evidence="3 6" id="KW-0378">Hydrolase</keyword>
<evidence type="ECO:0000256" key="6">
    <source>
        <dbReference type="RuleBase" id="RU003983"/>
    </source>
</evidence>